<name>D2R680_PIRSD</name>
<dbReference type="Proteomes" id="UP000001887">
    <property type="component" value="Chromosome"/>
</dbReference>
<reference evidence="1 2" key="1">
    <citation type="journal article" date="2009" name="Stand. Genomic Sci.">
        <title>Complete genome sequence of Pirellula staleyi type strain (ATCC 27377).</title>
        <authorList>
            <person name="Clum A."/>
            <person name="Tindall B.J."/>
            <person name="Sikorski J."/>
            <person name="Ivanova N."/>
            <person name="Mavrommatis K."/>
            <person name="Lucas S."/>
            <person name="Glavina del Rio T."/>
            <person name="Nolan M."/>
            <person name="Chen F."/>
            <person name="Tice H."/>
            <person name="Pitluck S."/>
            <person name="Cheng J.F."/>
            <person name="Chertkov O."/>
            <person name="Brettin T."/>
            <person name="Han C."/>
            <person name="Detter J.C."/>
            <person name="Kuske C."/>
            <person name="Bruce D."/>
            <person name="Goodwin L."/>
            <person name="Ovchinikova G."/>
            <person name="Pati A."/>
            <person name="Mikhailova N."/>
            <person name="Chen A."/>
            <person name="Palaniappan K."/>
            <person name="Land M."/>
            <person name="Hauser L."/>
            <person name="Chang Y.J."/>
            <person name="Jeffries C.D."/>
            <person name="Chain P."/>
            <person name="Rohde M."/>
            <person name="Goker M."/>
            <person name="Bristow J."/>
            <person name="Eisen J.A."/>
            <person name="Markowitz V."/>
            <person name="Hugenholtz P."/>
            <person name="Kyrpides N.C."/>
            <person name="Klenk H.P."/>
            <person name="Lapidus A."/>
        </authorList>
    </citation>
    <scope>NUCLEOTIDE SEQUENCE [LARGE SCALE GENOMIC DNA]</scope>
    <source>
        <strain evidence="2">ATCC 27377 / DSM 6068 / ICPB 4128</strain>
    </source>
</reference>
<dbReference type="AlphaFoldDB" id="D2R680"/>
<accession>D2R680</accession>
<dbReference type="KEGG" id="psl:Psta_0773"/>
<dbReference type="STRING" id="530564.Psta_0773"/>
<dbReference type="eggNOG" id="ENOG50312T5">
    <property type="taxonomic scope" value="Bacteria"/>
</dbReference>
<protein>
    <submittedName>
        <fullName evidence="1">Uncharacterized protein</fullName>
    </submittedName>
</protein>
<dbReference type="OrthoDB" id="7057934at2"/>
<organism evidence="1 2">
    <name type="scientific">Pirellula staleyi (strain ATCC 27377 / DSM 6068 / ICPB 4128)</name>
    <name type="common">Pirella staleyi</name>
    <dbReference type="NCBI Taxonomy" id="530564"/>
    <lineage>
        <taxon>Bacteria</taxon>
        <taxon>Pseudomonadati</taxon>
        <taxon>Planctomycetota</taxon>
        <taxon>Planctomycetia</taxon>
        <taxon>Pirellulales</taxon>
        <taxon>Pirellulaceae</taxon>
        <taxon>Pirellula</taxon>
    </lineage>
</organism>
<evidence type="ECO:0000313" key="1">
    <source>
        <dbReference type="EMBL" id="ADB15458.1"/>
    </source>
</evidence>
<dbReference type="EMBL" id="CP001848">
    <property type="protein sequence ID" value="ADB15458.1"/>
    <property type="molecule type" value="Genomic_DNA"/>
</dbReference>
<evidence type="ECO:0000313" key="2">
    <source>
        <dbReference type="Proteomes" id="UP000001887"/>
    </source>
</evidence>
<gene>
    <name evidence="1" type="ordered locus">Psta_0773</name>
</gene>
<sequence>MATIEYSLFRIKFIRPSQQSFLYTELTPQEVFKISLKERPSIQLSGGRTWHIGNVQDYDSKNGYFAFGRTSKTTNTTFDDSTGNFVEKDFETSPYTHVVFNSTIGILGIAHNHRLGRSSVSISAKLERAFEATSVVTQNNIEVVIAPISDPEGFLKTVLNAYRILKFTAHFTGPNPFDADEFFQRPLSVYASTANAKKGKAMIAGESLNKDVVAEVARSTAATGNKATAQLKKYKNQAPVTIGLTEEPIKRRFDESTHDPQIVISELKSLYDQVRHND</sequence>
<proteinExistence type="predicted"/>
<dbReference type="HOGENOM" id="CLU_086006_0_0_0"/>
<keyword evidence="2" id="KW-1185">Reference proteome</keyword>